<dbReference type="PANTHER" id="PTHR12791">
    <property type="entry name" value="GOLGI SNARE BET1-RELATED"/>
    <property type="match status" value="1"/>
</dbReference>
<dbReference type="Gene3D" id="1.20.58.90">
    <property type="match status" value="1"/>
</dbReference>
<name>A0ABP1CUA6_9APHY</name>
<keyword evidence="4 11" id="KW-0812">Transmembrane</keyword>
<comment type="subcellular location">
    <subcellularLocation>
        <location evidence="1">Golgi apparatus membrane</location>
        <topology evidence="1">Single-pass type IV membrane protein</topology>
    </subcellularLocation>
</comment>
<dbReference type="EMBL" id="OZ037954">
    <property type="protein sequence ID" value="CAL1699265.1"/>
    <property type="molecule type" value="Genomic_DNA"/>
</dbReference>
<feature type="coiled-coil region" evidence="9">
    <location>
        <begin position="58"/>
        <end position="85"/>
    </location>
</feature>
<evidence type="ECO:0000256" key="6">
    <source>
        <dbReference type="ARBA" id="ARBA00022989"/>
    </source>
</evidence>
<feature type="region of interest" description="Disordered" evidence="10">
    <location>
        <begin position="127"/>
        <end position="152"/>
    </location>
</feature>
<dbReference type="Pfam" id="PF09177">
    <property type="entry name" value="STX6_10_61_N"/>
    <property type="match status" value="1"/>
</dbReference>
<evidence type="ECO:0000256" key="5">
    <source>
        <dbReference type="ARBA" id="ARBA00022927"/>
    </source>
</evidence>
<dbReference type="SMART" id="SM00397">
    <property type="entry name" value="t_SNARE"/>
    <property type="match status" value="1"/>
</dbReference>
<evidence type="ECO:0000256" key="8">
    <source>
        <dbReference type="ARBA" id="ARBA00023136"/>
    </source>
</evidence>
<evidence type="ECO:0000256" key="4">
    <source>
        <dbReference type="ARBA" id="ARBA00022692"/>
    </source>
</evidence>
<dbReference type="CDD" id="cd21442">
    <property type="entry name" value="SNARE_NTD_STX6-like"/>
    <property type="match status" value="1"/>
</dbReference>
<dbReference type="CDD" id="cd15851">
    <property type="entry name" value="SNARE_Syntaxin6"/>
    <property type="match status" value="1"/>
</dbReference>
<sequence>MPSSTRYRSRSRRLLLYSLPTCGYEVRLVKKVRNSYGLGMRYVHSHPSLIRWVYSLVSEQLKATLAAMEADLEDLEESVKIVESTGARLFGLDETEVISRRHYVDYVRREIGNMRVEVDSEITSIRIGSRPPFPDLSSSRGGSRPGTPLPQDEQAAWARQEQQMMIQEQDQTITTISGTLTTIAEQAGLMGQEIGEHNEMLSDLERGVDHTDSKLNTAMSRMKKFIRQTEETKSGWCIIILIIVLMALLLAVILV</sequence>
<dbReference type="Gene3D" id="1.20.5.110">
    <property type="match status" value="1"/>
</dbReference>
<evidence type="ECO:0000256" key="1">
    <source>
        <dbReference type="ARBA" id="ARBA00004409"/>
    </source>
</evidence>
<evidence type="ECO:0000256" key="9">
    <source>
        <dbReference type="SAM" id="Coils"/>
    </source>
</evidence>
<reference evidence="14" key="1">
    <citation type="submission" date="2024-04" db="EMBL/GenBank/DDBJ databases">
        <authorList>
            <person name="Shaw F."/>
            <person name="Minotto A."/>
        </authorList>
    </citation>
    <scope>NUCLEOTIDE SEQUENCE [LARGE SCALE GENOMIC DNA]</scope>
</reference>
<feature type="transmembrane region" description="Helical" evidence="11">
    <location>
        <begin position="234"/>
        <end position="254"/>
    </location>
</feature>
<keyword evidence="5" id="KW-0653">Protein transport</keyword>
<accession>A0ABP1CUA6</accession>
<evidence type="ECO:0000256" key="10">
    <source>
        <dbReference type="SAM" id="MobiDB-lite"/>
    </source>
</evidence>
<evidence type="ECO:0000313" key="13">
    <source>
        <dbReference type="EMBL" id="CAL1699265.1"/>
    </source>
</evidence>
<proteinExistence type="inferred from homology"/>
<dbReference type="InterPro" id="IPR000727">
    <property type="entry name" value="T_SNARE_dom"/>
</dbReference>
<gene>
    <name evidence="13" type="ORF">GFSPODELE1_LOCUS2583</name>
</gene>
<keyword evidence="6 11" id="KW-1133">Transmembrane helix</keyword>
<keyword evidence="3" id="KW-0813">Transport</keyword>
<keyword evidence="14" id="KW-1185">Reference proteome</keyword>
<evidence type="ECO:0000256" key="3">
    <source>
        <dbReference type="ARBA" id="ARBA00022448"/>
    </source>
</evidence>
<protein>
    <recommendedName>
        <fullName evidence="12">t-SNARE coiled-coil homology domain-containing protein</fullName>
    </recommendedName>
</protein>
<keyword evidence="8 11" id="KW-0472">Membrane</keyword>
<keyword evidence="7" id="KW-0333">Golgi apparatus</keyword>
<dbReference type="PROSITE" id="PS50192">
    <property type="entry name" value="T_SNARE"/>
    <property type="match status" value="1"/>
</dbReference>
<dbReference type="SUPFAM" id="SSF58038">
    <property type="entry name" value="SNARE fusion complex"/>
    <property type="match status" value="1"/>
</dbReference>
<organism evidence="13 14">
    <name type="scientific">Somion occarium</name>
    <dbReference type="NCBI Taxonomy" id="3059160"/>
    <lineage>
        <taxon>Eukaryota</taxon>
        <taxon>Fungi</taxon>
        <taxon>Dikarya</taxon>
        <taxon>Basidiomycota</taxon>
        <taxon>Agaricomycotina</taxon>
        <taxon>Agaricomycetes</taxon>
        <taxon>Polyporales</taxon>
        <taxon>Cerrenaceae</taxon>
        <taxon>Somion</taxon>
    </lineage>
</organism>
<dbReference type="InterPro" id="IPR010989">
    <property type="entry name" value="SNARE"/>
</dbReference>
<evidence type="ECO:0000256" key="2">
    <source>
        <dbReference type="ARBA" id="ARBA00009063"/>
    </source>
</evidence>
<dbReference type="Pfam" id="PF05739">
    <property type="entry name" value="SNARE"/>
    <property type="match status" value="1"/>
</dbReference>
<evidence type="ECO:0000256" key="11">
    <source>
        <dbReference type="SAM" id="Phobius"/>
    </source>
</evidence>
<feature type="domain" description="T-SNARE coiled-coil homology" evidence="12">
    <location>
        <begin position="163"/>
        <end position="225"/>
    </location>
</feature>
<dbReference type="Proteomes" id="UP001497453">
    <property type="component" value="Chromosome 11"/>
</dbReference>
<dbReference type="InterPro" id="IPR015260">
    <property type="entry name" value="Syntaxin-6/10/61_N"/>
</dbReference>
<comment type="similarity">
    <text evidence="2">Belongs to the syntaxin family.</text>
</comment>
<dbReference type="SUPFAM" id="SSF47661">
    <property type="entry name" value="t-snare proteins"/>
    <property type="match status" value="1"/>
</dbReference>
<evidence type="ECO:0000313" key="14">
    <source>
        <dbReference type="Proteomes" id="UP001497453"/>
    </source>
</evidence>
<evidence type="ECO:0000259" key="12">
    <source>
        <dbReference type="PROSITE" id="PS50192"/>
    </source>
</evidence>
<evidence type="ECO:0000256" key="7">
    <source>
        <dbReference type="ARBA" id="ARBA00023034"/>
    </source>
</evidence>
<keyword evidence="9" id="KW-0175">Coiled coil</keyword>